<comment type="caution">
    <text evidence="1">The sequence shown here is derived from an EMBL/GenBank/DDBJ whole genome shotgun (WGS) entry which is preliminary data.</text>
</comment>
<dbReference type="Proteomes" id="UP000050517">
    <property type="component" value="Unassembled WGS sequence"/>
</dbReference>
<reference evidence="1 2" key="1">
    <citation type="submission" date="2015-10" db="EMBL/GenBank/DDBJ databases">
        <title>Corynebacteirum lowii and Corynebacterium oculi species nova, derived from human clinical disease and and emended description of Corynebacterium mastiditis.</title>
        <authorList>
            <person name="Bernard K."/>
            <person name="Pacheco A.L."/>
            <person name="Mcdougall C."/>
            <person name="Burtx T."/>
            <person name="Weibe D."/>
            <person name="Tyler S."/>
            <person name="Olson A.B."/>
            <person name="Cnockaert M."/>
            <person name="Eguchi H."/>
            <person name="Kuwahara T."/>
            <person name="Nakayama-Imaohji H."/>
            <person name="Boudewijins M."/>
            <person name="Van Hoecke F."/>
            <person name="Bernier A.-M."/>
            <person name="Vandamme P."/>
        </authorList>
    </citation>
    <scope>NUCLEOTIDE SEQUENCE [LARGE SCALE GENOMIC DNA]</scope>
    <source>
        <strain evidence="1 2">NML 130210</strain>
    </source>
</reference>
<gene>
    <name evidence="1" type="ORF">Cocul_01971</name>
</gene>
<dbReference type="EMBL" id="LKST01000003">
    <property type="protein sequence ID" value="KQB83895.1"/>
    <property type="molecule type" value="Genomic_DNA"/>
</dbReference>
<proteinExistence type="predicted"/>
<dbReference type="RefSeq" id="WP_055123022.1">
    <property type="nucleotide sequence ID" value="NZ_LKST01000003.1"/>
</dbReference>
<evidence type="ECO:0000313" key="1">
    <source>
        <dbReference type="EMBL" id="KQB83895.1"/>
    </source>
</evidence>
<sequence>MTDRKIAIDVIGVHGEEFRISGPGAGREGVWLDPGFVGVVNAAFSTVWTSAADQIGGTFADAKFSARDITLPVTLLDSPLRDWETVYSRWLTAWSIWEDATLVVTTPAGRRELRCRMSETPEIYLGQLGGHVQGRAGILMKLRAGDPLFSSGVDVTGWEFNGNRWHGHVTVSNPTDVPAWPKWVCTGPASLILPDFSFETRGGFPGYEHRKRRITMPFQSYKQHVLVDTDPMVEQVVAIETEPENLVDDLAGLLRRLLPEGPQWWARMNGQFFTYPIPPRTPPTEVPVAVNPLPWLPNLWRTLQIPFSIPTDFLVLCAEAMTVVMDPLSGSRVLAMTPDDLADKIDEAVRRAGGIFGGLGEAAAEMAQTISRVLTRATIGKLVADTWAYSWGSLNTMAGAGVQVRVERKWTSAFGMELEVARDG</sequence>
<accession>A0A0Q0U8E9</accession>
<keyword evidence="2" id="KW-1185">Reference proteome</keyword>
<protein>
    <submittedName>
        <fullName evidence="1">Uncharacterized protein</fullName>
    </submittedName>
</protein>
<dbReference type="OrthoDB" id="4407402at2"/>
<organism evidence="1 2">
    <name type="scientific">Corynebacterium oculi</name>
    <dbReference type="NCBI Taxonomy" id="1544416"/>
    <lineage>
        <taxon>Bacteria</taxon>
        <taxon>Bacillati</taxon>
        <taxon>Actinomycetota</taxon>
        <taxon>Actinomycetes</taxon>
        <taxon>Mycobacteriales</taxon>
        <taxon>Corynebacteriaceae</taxon>
        <taxon>Corynebacterium</taxon>
    </lineage>
</organism>
<evidence type="ECO:0000313" key="2">
    <source>
        <dbReference type="Proteomes" id="UP000050517"/>
    </source>
</evidence>
<dbReference type="PATRIC" id="fig|1544416.3.peg.1970"/>
<dbReference type="STRING" id="1544416.Cocul_01971"/>
<dbReference type="AlphaFoldDB" id="A0A0Q0U8E9"/>
<name>A0A0Q0U8E9_9CORY</name>